<keyword evidence="3" id="KW-0808">Transferase</keyword>
<evidence type="ECO:0000256" key="2">
    <source>
        <dbReference type="ARBA" id="ARBA00022603"/>
    </source>
</evidence>
<reference evidence="5 6" key="1">
    <citation type="journal article" date="2021" name="Microbiol. Spectr.">
        <title>A Single Bacterium Capable of Oxidation and Reduction of Iron at Circumneutral pH.</title>
        <authorList>
            <person name="Kato S."/>
            <person name="Ohkuma M."/>
        </authorList>
    </citation>
    <scope>NUCLEOTIDE SEQUENCE [LARGE SCALE GENOMIC DNA]</scope>
    <source>
        <strain evidence="5 6">MIZ03</strain>
    </source>
</reference>
<dbReference type="InterPro" id="IPR000398">
    <property type="entry name" value="Thymidylate_synthase"/>
</dbReference>
<organism evidence="5 6">
    <name type="scientific">Rhodoferax lithotrophicus</name>
    <dbReference type="NCBI Taxonomy" id="2798804"/>
    <lineage>
        <taxon>Bacteria</taxon>
        <taxon>Pseudomonadati</taxon>
        <taxon>Pseudomonadota</taxon>
        <taxon>Betaproteobacteria</taxon>
        <taxon>Burkholderiales</taxon>
        <taxon>Comamonadaceae</taxon>
        <taxon>Rhodoferax</taxon>
    </lineage>
</organism>
<dbReference type="Proteomes" id="UP000824366">
    <property type="component" value="Chromosome"/>
</dbReference>
<name>A0ABM7MTT6_9BURK</name>
<feature type="domain" description="Thymidylate synthase/dCMP hydroxymethylase" evidence="4">
    <location>
        <begin position="55"/>
        <end position="223"/>
    </location>
</feature>
<gene>
    <name evidence="5" type="ORF">MIZ03_4715</name>
</gene>
<protein>
    <recommendedName>
        <fullName evidence="1">thymidylate synthase</fullName>
        <ecNumber evidence="1">2.1.1.45</ecNumber>
    </recommendedName>
</protein>
<dbReference type="PRINTS" id="PR00108">
    <property type="entry name" value="THYMDSNTHASE"/>
</dbReference>
<keyword evidence="2" id="KW-0489">Methyltransferase</keyword>
<accession>A0ABM7MTT6</accession>
<evidence type="ECO:0000313" key="5">
    <source>
        <dbReference type="EMBL" id="BCO29791.1"/>
    </source>
</evidence>
<dbReference type="InterPro" id="IPR045097">
    <property type="entry name" value="Thymidate_synth/dCMP_Mease"/>
</dbReference>
<sequence length="346" mass="39797">MFISAMTIDDLLQKTLRRVLKRGVSIESSKGNSREIIGVMLELKNPLARLSRSETKGKVFSGLGELLWYLSGKNDLDFIEYYLPEYRKSSDDGLTIYGGYGPRIRCMHGQDQISNVLKILSKRGDSRKAVIQIFDAEDIAEHHNDIPCTCVLQFFRRNDQLHMVVYMRSNDAFWGLPHDIFAFTMLQEMIARKLNIGLGSYRHSVGSLHLYDKQIDDALQYLNEGWHSTDQYSAMPPMPLSDPWEYISTLLDVELEIRSGGVVGLNLIKLPPYWKDLTRLLKIFRLGKNGKAGDIKKIYPIKRQMASDVFDIYIDTYYSRRRTLLLSNRESDKQMSIDDIIPIVGI</sequence>
<dbReference type="EC" id="2.1.1.45" evidence="1"/>
<dbReference type="PANTHER" id="PTHR11548">
    <property type="entry name" value="THYMIDYLATE SYNTHASE 1"/>
    <property type="match status" value="1"/>
</dbReference>
<keyword evidence="6" id="KW-1185">Reference proteome</keyword>
<dbReference type="InterPro" id="IPR023451">
    <property type="entry name" value="Thymidate_synth/dCMP_Mease_dom"/>
</dbReference>
<dbReference type="Gene3D" id="3.30.572.10">
    <property type="entry name" value="Thymidylate synthase/dCMP hydroxymethylase domain"/>
    <property type="match status" value="1"/>
</dbReference>
<dbReference type="EMBL" id="AP024238">
    <property type="protein sequence ID" value="BCO29791.1"/>
    <property type="molecule type" value="Genomic_DNA"/>
</dbReference>
<dbReference type="CDD" id="cd00351">
    <property type="entry name" value="TS_Pyrimidine_HMase"/>
    <property type="match status" value="1"/>
</dbReference>
<dbReference type="Pfam" id="PF00303">
    <property type="entry name" value="Thymidylat_synt"/>
    <property type="match status" value="1"/>
</dbReference>
<evidence type="ECO:0000313" key="6">
    <source>
        <dbReference type="Proteomes" id="UP000824366"/>
    </source>
</evidence>
<proteinExistence type="predicted"/>
<evidence type="ECO:0000256" key="3">
    <source>
        <dbReference type="ARBA" id="ARBA00022679"/>
    </source>
</evidence>
<dbReference type="SUPFAM" id="SSF55831">
    <property type="entry name" value="Thymidylate synthase/dCMP hydroxymethylase"/>
    <property type="match status" value="1"/>
</dbReference>
<evidence type="ECO:0000256" key="1">
    <source>
        <dbReference type="ARBA" id="ARBA00011947"/>
    </source>
</evidence>
<dbReference type="InterPro" id="IPR036926">
    <property type="entry name" value="Thymidate_synth/dCMP_Mease_sf"/>
</dbReference>
<dbReference type="RefSeq" id="WP_223906130.1">
    <property type="nucleotide sequence ID" value="NZ_AP024238.1"/>
</dbReference>
<dbReference type="PANTHER" id="PTHR11548:SF9">
    <property type="entry name" value="THYMIDYLATE SYNTHASE"/>
    <property type="match status" value="1"/>
</dbReference>
<evidence type="ECO:0000259" key="4">
    <source>
        <dbReference type="Pfam" id="PF00303"/>
    </source>
</evidence>